<dbReference type="OrthoDB" id="6745689at2759"/>
<keyword evidence="3" id="KW-1185">Reference proteome</keyword>
<feature type="region of interest" description="Disordered" evidence="1">
    <location>
        <begin position="48"/>
        <end position="93"/>
    </location>
</feature>
<protein>
    <submittedName>
        <fullName evidence="2">Uncharacterized protein</fullName>
    </submittedName>
</protein>
<evidence type="ECO:0000313" key="3">
    <source>
        <dbReference type="Proteomes" id="UP001152888"/>
    </source>
</evidence>
<name>A0A9P0PK66_ACAOB</name>
<evidence type="ECO:0000313" key="2">
    <source>
        <dbReference type="EMBL" id="CAH1989256.1"/>
    </source>
</evidence>
<proteinExistence type="predicted"/>
<organism evidence="2 3">
    <name type="scientific">Acanthoscelides obtectus</name>
    <name type="common">Bean weevil</name>
    <name type="synonym">Bruchus obtectus</name>
    <dbReference type="NCBI Taxonomy" id="200917"/>
    <lineage>
        <taxon>Eukaryota</taxon>
        <taxon>Metazoa</taxon>
        <taxon>Ecdysozoa</taxon>
        <taxon>Arthropoda</taxon>
        <taxon>Hexapoda</taxon>
        <taxon>Insecta</taxon>
        <taxon>Pterygota</taxon>
        <taxon>Neoptera</taxon>
        <taxon>Endopterygota</taxon>
        <taxon>Coleoptera</taxon>
        <taxon>Polyphaga</taxon>
        <taxon>Cucujiformia</taxon>
        <taxon>Chrysomeloidea</taxon>
        <taxon>Chrysomelidae</taxon>
        <taxon>Bruchinae</taxon>
        <taxon>Bruchini</taxon>
        <taxon>Acanthoscelides</taxon>
    </lineage>
</organism>
<dbReference type="Proteomes" id="UP001152888">
    <property type="component" value="Unassembled WGS sequence"/>
</dbReference>
<accession>A0A9P0PK66</accession>
<gene>
    <name evidence="2" type="ORF">ACAOBT_LOCUS18921</name>
</gene>
<reference evidence="2" key="1">
    <citation type="submission" date="2022-03" db="EMBL/GenBank/DDBJ databases">
        <authorList>
            <person name="Sayadi A."/>
        </authorList>
    </citation>
    <scope>NUCLEOTIDE SEQUENCE</scope>
</reference>
<evidence type="ECO:0000256" key="1">
    <source>
        <dbReference type="SAM" id="MobiDB-lite"/>
    </source>
</evidence>
<dbReference type="EMBL" id="CAKOFQ010007059">
    <property type="protein sequence ID" value="CAH1989256.1"/>
    <property type="molecule type" value="Genomic_DNA"/>
</dbReference>
<sequence length="210" mass="21836">MGDKPVMYFHFASGDTRLTFAVGSNPMAGQQPRTAGAGAVSSTTCANTASKRQGCGSRSGGCNSSSASMSETRNSTMALMPPPNSSQMNKTPASAGGRTICATSCKASCNMSRNSTIANRSVAQPPPSYQSFKTPQNKTSAQMYSTRKEQLSSTLLPGYEPVATEPTIIAGNTSMSKPCGPNISAYHSVSKSCCQKSSFVNATATSARRL</sequence>
<comment type="caution">
    <text evidence="2">The sequence shown here is derived from an EMBL/GenBank/DDBJ whole genome shotgun (WGS) entry which is preliminary data.</text>
</comment>
<feature type="compositionally biased region" description="Low complexity" evidence="1">
    <location>
        <begin position="50"/>
        <end position="70"/>
    </location>
</feature>
<dbReference type="AlphaFoldDB" id="A0A9P0PK66"/>